<dbReference type="Proteomes" id="UP000799439">
    <property type="component" value="Unassembled WGS sequence"/>
</dbReference>
<gene>
    <name evidence="1" type="ORF">K461DRAFT_290089</name>
</gene>
<keyword evidence="2" id="KW-1185">Reference proteome</keyword>
<evidence type="ECO:0000313" key="1">
    <source>
        <dbReference type="EMBL" id="KAF2157813.1"/>
    </source>
</evidence>
<organism evidence="1 2">
    <name type="scientific">Myriangium duriaei CBS 260.36</name>
    <dbReference type="NCBI Taxonomy" id="1168546"/>
    <lineage>
        <taxon>Eukaryota</taxon>
        <taxon>Fungi</taxon>
        <taxon>Dikarya</taxon>
        <taxon>Ascomycota</taxon>
        <taxon>Pezizomycotina</taxon>
        <taxon>Dothideomycetes</taxon>
        <taxon>Dothideomycetidae</taxon>
        <taxon>Myriangiales</taxon>
        <taxon>Myriangiaceae</taxon>
        <taxon>Myriangium</taxon>
    </lineage>
</organism>
<dbReference type="OrthoDB" id="2326446at2759"/>
<dbReference type="Gene3D" id="3.40.630.30">
    <property type="match status" value="1"/>
</dbReference>
<name>A0A9P4MM02_9PEZI</name>
<dbReference type="InterPro" id="IPR016181">
    <property type="entry name" value="Acyl_CoA_acyltransferase"/>
</dbReference>
<proteinExistence type="predicted"/>
<dbReference type="SUPFAM" id="SSF55729">
    <property type="entry name" value="Acyl-CoA N-acyltransferases (Nat)"/>
    <property type="match status" value="1"/>
</dbReference>
<accession>A0A9P4MM02</accession>
<dbReference type="AlphaFoldDB" id="A0A9P4MM02"/>
<protein>
    <submittedName>
        <fullName evidence="1">Uncharacterized protein</fullName>
    </submittedName>
</protein>
<dbReference type="EMBL" id="ML996081">
    <property type="protein sequence ID" value="KAF2157813.1"/>
    <property type="molecule type" value="Genomic_DNA"/>
</dbReference>
<evidence type="ECO:0000313" key="2">
    <source>
        <dbReference type="Proteomes" id="UP000799439"/>
    </source>
</evidence>
<reference evidence="1" key="1">
    <citation type="journal article" date="2020" name="Stud. Mycol.">
        <title>101 Dothideomycetes genomes: a test case for predicting lifestyles and emergence of pathogens.</title>
        <authorList>
            <person name="Haridas S."/>
            <person name="Albert R."/>
            <person name="Binder M."/>
            <person name="Bloem J."/>
            <person name="Labutti K."/>
            <person name="Salamov A."/>
            <person name="Andreopoulos B."/>
            <person name="Baker S."/>
            <person name="Barry K."/>
            <person name="Bills G."/>
            <person name="Bluhm B."/>
            <person name="Cannon C."/>
            <person name="Castanera R."/>
            <person name="Culley D."/>
            <person name="Daum C."/>
            <person name="Ezra D."/>
            <person name="Gonzalez J."/>
            <person name="Henrissat B."/>
            <person name="Kuo A."/>
            <person name="Liang C."/>
            <person name="Lipzen A."/>
            <person name="Lutzoni F."/>
            <person name="Magnuson J."/>
            <person name="Mondo S."/>
            <person name="Nolan M."/>
            <person name="Ohm R."/>
            <person name="Pangilinan J."/>
            <person name="Park H.-J."/>
            <person name="Ramirez L."/>
            <person name="Alfaro M."/>
            <person name="Sun H."/>
            <person name="Tritt A."/>
            <person name="Yoshinaga Y."/>
            <person name="Zwiers L.-H."/>
            <person name="Turgeon B."/>
            <person name="Goodwin S."/>
            <person name="Spatafora J."/>
            <person name="Crous P."/>
            <person name="Grigoriev I."/>
        </authorList>
    </citation>
    <scope>NUCLEOTIDE SEQUENCE</scope>
    <source>
        <strain evidence="1">CBS 260.36</strain>
    </source>
</reference>
<comment type="caution">
    <text evidence="1">The sequence shown here is derived from an EMBL/GenBank/DDBJ whole genome shotgun (WGS) entry which is preliminary data.</text>
</comment>
<sequence length="242" mass="27412">MEVKQVSENSQLFPLDWDSERQEELLREQRIICGWGNNNVHLWRECARKGQRTMFWIGIPPEGELGKRITTAQKGLGVINFEHDGCITKYLAVGHVALDRIDVPSTDTFNPEPTLVAEDGSVLTIAALFVMPEFSRFRLGTFAVRRCEELAQQQPYGSENCRAVTVNSLSPRHTKGGMEGPEGMGAFDRMGLPVQENNSVPWFKKLGYVPYKEAPRYLSPTLDGTKVHLWCIYLRKDLEVKA</sequence>